<gene>
    <name evidence="5" type="ORF">DASC09_051810</name>
</gene>
<keyword evidence="6" id="KW-1185">Reference proteome</keyword>
<protein>
    <submittedName>
        <fullName evidence="5">DNA-binding SCF ubiquitin ligase subunit</fullName>
    </submittedName>
</protein>
<keyword evidence="5" id="KW-0238">DNA-binding</keyword>
<dbReference type="GO" id="GO:0003677">
    <property type="term" value="F:DNA binding"/>
    <property type="evidence" value="ECO:0007669"/>
    <property type="project" value="UniProtKB-KW"/>
</dbReference>
<dbReference type="PANTHER" id="PTHR22904:SF523">
    <property type="entry name" value="STRESS-INDUCED-PHOSPHOPROTEIN 1"/>
    <property type="match status" value="1"/>
</dbReference>
<keyword evidence="1" id="KW-0677">Repeat</keyword>
<dbReference type="GO" id="GO:0051879">
    <property type="term" value="F:Hsp90 protein binding"/>
    <property type="evidence" value="ECO:0007669"/>
    <property type="project" value="TreeGrafter"/>
</dbReference>
<dbReference type="Gene3D" id="1.20.1280.50">
    <property type="match status" value="1"/>
</dbReference>
<comment type="caution">
    <text evidence="5">The sequence shown here is derived from an EMBL/GenBank/DDBJ whole genome shotgun (WGS) entry which is preliminary data.</text>
</comment>
<dbReference type="RefSeq" id="XP_064854852.1">
    <property type="nucleotide sequence ID" value="XM_064998780.1"/>
</dbReference>
<feature type="compositionally biased region" description="Polar residues" evidence="3">
    <location>
        <begin position="182"/>
        <end position="194"/>
    </location>
</feature>
<evidence type="ECO:0000313" key="6">
    <source>
        <dbReference type="Proteomes" id="UP001360560"/>
    </source>
</evidence>
<dbReference type="SUPFAM" id="SSF52047">
    <property type="entry name" value="RNI-like"/>
    <property type="match status" value="1"/>
</dbReference>
<dbReference type="Pfam" id="PF00646">
    <property type="entry name" value="F-box"/>
    <property type="match status" value="1"/>
</dbReference>
<accession>A0AAV5QT24</accession>
<dbReference type="Proteomes" id="UP001360560">
    <property type="component" value="Unassembled WGS sequence"/>
</dbReference>
<dbReference type="InterPro" id="IPR001810">
    <property type="entry name" value="F-box_dom"/>
</dbReference>
<proteinExistence type="predicted"/>
<evidence type="ECO:0000313" key="5">
    <source>
        <dbReference type="EMBL" id="GMM37856.1"/>
    </source>
</evidence>
<evidence type="ECO:0000256" key="1">
    <source>
        <dbReference type="ARBA" id="ARBA00022737"/>
    </source>
</evidence>
<dbReference type="SUPFAM" id="SSF48452">
    <property type="entry name" value="TPR-like"/>
    <property type="match status" value="1"/>
</dbReference>
<organism evidence="5 6">
    <name type="scientific">Saccharomycopsis crataegensis</name>
    <dbReference type="NCBI Taxonomy" id="43959"/>
    <lineage>
        <taxon>Eukaryota</taxon>
        <taxon>Fungi</taxon>
        <taxon>Dikarya</taxon>
        <taxon>Ascomycota</taxon>
        <taxon>Saccharomycotina</taxon>
        <taxon>Saccharomycetes</taxon>
        <taxon>Saccharomycopsidaceae</taxon>
        <taxon>Saccharomycopsis</taxon>
    </lineage>
</organism>
<dbReference type="Gene3D" id="1.25.40.10">
    <property type="entry name" value="Tetratricopeptide repeat domain"/>
    <property type="match status" value="1"/>
</dbReference>
<reference evidence="5 6" key="1">
    <citation type="journal article" date="2023" name="Elife">
        <title>Identification of key yeast species and microbe-microbe interactions impacting larval growth of Drosophila in the wild.</title>
        <authorList>
            <person name="Mure A."/>
            <person name="Sugiura Y."/>
            <person name="Maeda R."/>
            <person name="Honda K."/>
            <person name="Sakurai N."/>
            <person name="Takahashi Y."/>
            <person name="Watada M."/>
            <person name="Katoh T."/>
            <person name="Gotoh A."/>
            <person name="Gotoh Y."/>
            <person name="Taniguchi I."/>
            <person name="Nakamura K."/>
            <person name="Hayashi T."/>
            <person name="Katayama T."/>
            <person name="Uemura T."/>
            <person name="Hattori Y."/>
        </authorList>
    </citation>
    <scope>NUCLEOTIDE SEQUENCE [LARGE SCALE GENOMIC DNA]</scope>
    <source>
        <strain evidence="5 6">SC-9</strain>
    </source>
</reference>
<feature type="domain" description="F-box" evidence="4">
    <location>
        <begin position="219"/>
        <end position="267"/>
    </location>
</feature>
<dbReference type="GO" id="GO:0016874">
    <property type="term" value="F:ligase activity"/>
    <property type="evidence" value="ECO:0007669"/>
    <property type="project" value="UniProtKB-KW"/>
</dbReference>
<evidence type="ECO:0000256" key="2">
    <source>
        <dbReference type="ARBA" id="ARBA00022803"/>
    </source>
</evidence>
<dbReference type="Gene3D" id="3.80.10.10">
    <property type="entry name" value="Ribonuclease Inhibitor"/>
    <property type="match status" value="1"/>
</dbReference>
<dbReference type="PANTHER" id="PTHR22904">
    <property type="entry name" value="TPR REPEAT CONTAINING PROTEIN"/>
    <property type="match status" value="1"/>
</dbReference>
<dbReference type="GeneID" id="90075831"/>
<dbReference type="InterPro" id="IPR036047">
    <property type="entry name" value="F-box-like_dom_sf"/>
</dbReference>
<dbReference type="EMBL" id="BTFZ01000012">
    <property type="protein sequence ID" value="GMM37856.1"/>
    <property type="molecule type" value="Genomic_DNA"/>
</dbReference>
<evidence type="ECO:0000259" key="4">
    <source>
        <dbReference type="PROSITE" id="PS50181"/>
    </source>
</evidence>
<evidence type="ECO:0000256" key="3">
    <source>
        <dbReference type="SAM" id="MobiDB-lite"/>
    </source>
</evidence>
<dbReference type="PROSITE" id="PS50181">
    <property type="entry name" value="FBOX"/>
    <property type="match status" value="1"/>
</dbReference>
<dbReference type="SUPFAM" id="SSF81383">
    <property type="entry name" value="F-box domain"/>
    <property type="match status" value="1"/>
</dbReference>
<dbReference type="AlphaFoldDB" id="A0AAV5QT24"/>
<keyword evidence="2" id="KW-0802">TPR repeat</keyword>
<dbReference type="InterPro" id="IPR011990">
    <property type="entry name" value="TPR-like_helical_dom_sf"/>
</dbReference>
<sequence>MQALEKNISETLDFIKKKNYTEAIHRLTSIINALNQCSDSEVIEARVAQGLTETPSYGSLFHPKLVSLHDYRHRCYLKNQQASKAYEDAKVMIRLQPFGVKGYLRCGAILESKKHYQKAYQIYSKGIKTIYEAQETQNINISENLMAQIMNQKMMIEKKLKLMEKNDPLRISTDKKRKNNDSNEINPKIKQQQTIGFKPKHPIICDLVSSSTKNKGSSTDPISHLPIELIILIFRNLPTAEIINCYLLVSKLWKRTLSSISDFYQIFKFTRTLIPRDFTCFMSFLKRSKRSCYMKRIQELQIFKIMSANESYVIRKILANGFDLIIRSLHLNILELDLYQFMEILGNHKSKTTQLISDLKLTISTTPYYEESILKTLPQLRSLQFMMINGHNNASDNSIELKKFYQQPVSEFYNQTQEICFYPKLKTLHLISNPHQSYPRFKIPMDNFFKLNKAANLENLMVVGLEFKNIIKQAEKLRSDETIMMRRRIIESRDEDPNIDTLIPHSCVFRGLFQFPKLKYLFLEGNKHLNFNHFLLHRNVVSNLTSNSLETLVFREEPIERAPFSLVTPEMLSYHDFSKVKELDLYTNKFDFHQLMKILVPMGTNLVKLNIGNAKHLRFPNNAVQVHRESESPNFFNFDDFLRTVPNIQELYLNDCATINDFSLKSLRQAIFKAIGEDLTVWQDLKILDLSFTHLTGLGLVDFFGYKFKEKHAASTSSITSKVQRRSKNYVAQPSERQPTSAADDNSLPFTLLKLSINGIEGISGVTISSLVKNGFVGTIDYDEMMDKWRKFGKNSFLIG</sequence>
<keyword evidence="5" id="KW-0436">Ligase</keyword>
<feature type="region of interest" description="Disordered" evidence="3">
    <location>
        <begin position="171"/>
        <end position="194"/>
    </location>
</feature>
<dbReference type="InterPro" id="IPR032675">
    <property type="entry name" value="LRR_dom_sf"/>
</dbReference>
<name>A0AAV5QT24_9ASCO</name>